<dbReference type="GO" id="GO:0048240">
    <property type="term" value="P:sperm capacitation"/>
    <property type="evidence" value="ECO:0007669"/>
    <property type="project" value="TreeGrafter"/>
</dbReference>
<protein>
    <submittedName>
        <fullName evidence="1">Uncharacterized protein</fullName>
    </submittedName>
</protein>
<gene>
    <name evidence="1" type="ORF">scyTo_0017700</name>
</gene>
<proteinExistence type="predicted"/>
<dbReference type="STRING" id="75743.A0A401PY76"/>
<dbReference type="PANTHER" id="PTHR47077:SF1">
    <property type="entry name" value="CATION CHANNEL SPERM-ASSOCIATED PROTEIN 4"/>
    <property type="match status" value="1"/>
</dbReference>
<dbReference type="InterPro" id="IPR028744">
    <property type="entry name" value="CatSper4"/>
</dbReference>
<organism evidence="1 2">
    <name type="scientific">Scyliorhinus torazame</name>
    <name type="common">Cloudy catshark</name>
    <name type="synonym">Catulus torazame</name>
    <dbReference type="NCBI Taxonomy" id="75743"/>
    <lineage>
        <taxon>Eukaryota</taxon>
        <taxon>Metazoa</taxon>
        <taxon>Chordata</taxon>
        <taxon>Craniata</taxon>
        <taxon>Vertebrata</taxon>
        <taxon>Chondrichthyes</taxon>
        <taxon>Elasmobranchii</taxon>
        <taxon>Galeomorphii</taxon>
        <taxon>Galeoidea</taxon>
        <taxon>Carcharhiniformes</taxon>
        <taxon>Scyliorhinidae</taxon>
        <taxon>Scyliorhinus</taxon>
    </lineage>
</organism>
<keyword evidence="2" id="KW-1185">Reference proteome</keyword>
<dbReference type="GO" id="GO:0097228">
    <property type="term" value="C:sperm principal piece"/>
    <property type="evidence" value="ECO:0007669"/>
    <property type="project" value="TreeGrafter"/>
</dbReference>
<accession>A0A401PY76</accession>
<sequence>MVAAVTSNLEQAMLEQEEKKHTVADDSRLLIELKDESDSGLRLDLIHVQECMKQITTARKQQPMKYSSLENLNLTTYEEFCLVLEAIQRNLQYYKQIRLELNSIVKELRDILFNREQQKQIMHHEKRIMDMTEALLTNDMPTFKKKEMLSNMLIMEKVKIPHIACYLNKCVKALFKHTPFSLLAAVT</sequence>
<evidence type="ECO:0000313" key="2">
    <source>
        <dbReference type="Proteomes" id="UP000288216"/>
    </source>
</evidence>
<name>A0A401PY76_SCYTO</name>
<dbReference type="AlphaFoldDB" id="A0A401PY76"/>
<comment type="caution">
    <text evidence="1">The sequence shown here is derived from an EMBL/GenBank/DDBJ whole genome shotgun (WGS) entry which is preliminary data.</text>
</comment>
<dbReference type="GO" id="GO:0005245">
    <property type="term" value="F:voltage-gated calcium channel activity"/>
    <property type="evidence" value="ECO:0007669"/>
    <property type="project" value="TreeGrafter"/>
</dbReference>
<dbReference type="Proteomes" id="UP000288216">
    <property type="component" value="Unassembled WGS sequence"/>
</dbReference>
<dbReference type="GO" id="GO:0030317">
    <property type="term" value="P:flagellated sperm motility"/>
    <property type="evidence" value="ECO:0007669"/>
    <property type="project" value="InterPro"/>
</dbReference>
<reference evidence="1 2" key="1">
    <citation type="journal article" date="2018" name="Nat. Ecol. Evol.">
        <title>Shark genomes provide insights into elasmobranch evolution and the origin of vertebrates.</title>
        <authorList>
            <person name="Hara Y"/>
            <person name="Yamaguchi K"/>
            <person name="Onimaru K"/>
            <person name="Kadota M"/>
            <person name="Koyanagi M"/>
            <person name="Keeley SD"/>
            <person name="Tatsumi K"/>
            <person name="Tanaka K"/>
            <person name="Motone F"/>
            <person name="Kageyama Y"/>
            <person name="Nozu R"/>
            <person name="Adachi N"/>
            <person name="Nishimura O"/>
            <person name="Nakagawa R"/>
            <person name="Tanegashima C"/>
            <person name="Kiyatake I"/>
            <person name="Matsumoto R"/>
            <person name="Murakumo K"/>
            <person name="Nishida K"/>
            <person name="Terakita A"/>
            <person name="Kuratani S"/>
            <person name="Sato K"/>
            <person name="Hyodo S Kuraku.S."/>
        </authorList>
    </citation>
    <scope>NUCLEOTIDE SEQUENCE [LARGE SCALE GENOMIC DNA]</scope>
</reference>
<dbReference type="EMBL" id="BFAA01011708">
    <property type="protein sequence ID" value="GCB78085.1"/>
    <property type="molecule type" value="Genomic_DNA"/>
</dbReference>
<dbReference type="GO" id="GO:0005227">
    <property type="term" value="F:calcium-activated cation channel activity"/>
    <property type="evidence" value="ECO:0007669"/>
    <property type="project" value="InterPro"/>
</dbReference>
<evidence type="ECO:0000313" key="1">
    <source>
        <dbReference type="EMBL" id="GCB78085.1"/>
    </source>
</evidence>
<dbReference type="PANTHER" id="PTHR47077">
    <property type="entry name" value="ION_TRANS DOMAIN-CONTAINING PROTEIN"/>
    <property type="match status" value="1"/>
</dbReference>
<dbReference type="OrthoDB" id="2984333at2759"/>
<dbReference type="GO" id="GO:0001669">
    <property type="term" value="C:acrosomal vesicle"/>
    <property type="evidence" value="ECO:0007669"/>
    <property type="project" value="TreeGrafter"/>
</dbReference>
<dbReference type="GO" id="GO:0036128">
    <property type="term" value="C:CatSper complex"/>
    <property type="evidence" value="ECO:0007669"/>
    <property type="project" value="InterPro"/>
</dbReference>
<dbReference type="GO" id="GO:0006814">
    <property type="term" value="P:sodium ion transport"/>
    <property type="evidence" value="ECO:0007669"/>
    <property type="project" value="TreeGrafter"/>
</dbReference>